<protein>
    <recommendedName>
        <fullName evidence="4">Tyrosine specific protein phosphatases domain-containing protein</fullName>
    </recommendedName>
</protein>
<dbReference type="Pfam" id="PF03747">
    <property type="entry name" value="ADP_ribosyl_GH"/>
    <property type="match status" value="1"/>
</dbReference>
<feature type="binding site" evidence="3">
    <location>
        <position position="240"/>
    </location>
    <ligand>
        <name>Mg(2+)</name>
        <dbReference type="ChEBI" id="CHEBI:18420"/>
        <label>1</label>
    </ligand>
</feature>
<feature type="binding site" evidence="3">
    <location>
        <position position="238"/>
    </location>
    <ligand>
        <name>Mg(2+)</name>
        <dbReference type="ChEBI" id="CHEBI:18420"/>
        <label>1</label>
    </ligand>
</feature>
<keyword evidence="3" id="KW-0460">Magnesium</keyword>
<feature type="domain" description="Tyrosine specific protein phosphatases" evidence="4">
    <location>
        <begin position="121"/>
        <end position="173"/>
    </location>
</feature>
<dbReference type="Pfam" id="PF22784">
    <property type="entry name" value="PTP-SAK"/>
    <property type="match status" value="1"/>
</dbReference>
<evidence type="ECO:0000259" key="4">
    <source>
        <dbReference type="PROSITE" id="PS50056"/>
    </source>
</evidence>
<dbReference type="SUPFAM" id="SSF101478">
    <property type="entry name" value="ADP-ribosylglycohydrolase"/>
    <property type="match status" value="1"/>
</dbReference>
<dbReference type="InterPro" id="IPR036705">
    <property type="entry name" value="Ribosyl_crysJ1_sf"/>
</dbReference>
<proteinExistence type="inferred from homology"/>
<dbReference type="InterPro" id="IPR057023">
    <property type="entry name" value="PTP-SAK"/>
</dbReference>
<comment type="cofactor">
    <cofactor evidence="3">
        <name>Mg(2+)</name>
        <dbReference type="ChEBI" id="CHEBI:18420"/>
    </cofactor>
    <text evidence="3">Binds 2 magnesium ions per subunit.</text>
</comment>
<dbReference type="GO" id="GO:0046872">
    <property type="term" value="F:metal ion binding"/>
    <property type="evidence" value="ECO:0007669"/>
    <property type="project" value="UniProtKB-KW"/>
</dbReference>
<evidence type="ECO:0000313" key="5">
    <source>
        <dbReference type="EMBL" id="MBK1620175.1"/>
    </source>
</evidence>
<feature type="binding site" evidence="3">
    <location>
        <position position="474"/>
    </location>
    <ligand>
        <name>Mg(2+)</name>
        <dbReference type="ChEBI" id="CHEBI:18420"/>
        <label>1</label>
    </ligand>
</feature>
<dbReference type="InterPro" id="IPR016130">
    <property type="entry name" value="Tyr_Pase_AS"/>
</dbReference>
<feature type="binding site" evidence="3">
    <location>
        <position position="239"/>
    </location>
    <ligand>
        <name>Mg(2+)</name>
        <dbReference type="ChEBI" id="CHEBI:18420"/>
        <label>1</label>
    </ligand>
</feature>
<reference evidence="5 6" key="1">
    <citation type="journal article" date="2020" name="Microorganisms">
        <title>Osmotic Adaptation and Compatible Solute Biosynthesis of Phototrophic Bacteria as Revealed from Genome Analyses.</title>
        <authorList>
            <person name="Imhoff J.F."/>
            <person name="Rahn T."/>
            <person name="Kunzel S."/>
            <person name="Keller A."/>
            <person name="Neulinger S.C."/>
        </authorList>
    </citation>
    <scope>NUCLEOTIDE SEQUENCE [LARGE SCALE GENOMIC DNA]</scope>
    <source>
        <strain evidence="5 6">DSM 25653</strain>
    </source>
</reference>
<gene>
    <name evidence="5" type="ORF">CKO42_17355</name>
</gene>
<dbReference type="RefSeq" id="WP_200246763.1">
    <property type="nucleotide sequence ID" value="NZ_NRRY01000033.1"/>
</dbReference>
<dbReference type="AlphaFoldDB" id="A0A9X1B554"/>
<keyword evidence="3" id="KW-0479">Metal-binding</keyword>
<sequence length="696" mass="75415">MARLTSETHPLRIDAVDTPTGGLIGMTLCPGKQQSGSVSGDWYRDLGTDLRVIADWGAAAVVTLMEPKELAWVGVAHMGSAVEALGLDWYHLPIRDVQPPGQRFENRWVLYGLRLRRILRRGGRVLIHCRGGLGRSGTVAARLLVELGMTPEAAIAAVRRARPGTIETRAQRHHVQHCKAPEQDEAFVDRALGCLLGGAAGDGFGYAVEFDSLNRIQQRFGPEGLRHPVFHEDRLRVSDDTQMTLFTLEGLAQVPDRSADTVVIDRLRQAYLDWLNTQRPGARHSALRGTLAKRPAMQQVRAPGNTCLSALGAGGQGTPERPINASKSCGGVMRVAPIGWASSIKPRTCFDQAARAAALTHGHPDGWLSAGMLAVVMQALFSGQGLRAAIETAKTVTEAVMTQQGVRADLLGVVAHAERLAVQQPDEPTRAIEAIGLGWVGEEALAIALYAVLSADSFEDAVQRAANHGGDSDSTAAIAGQLWGAWKGLDALPMAWVRRLDVLPECLHGVAELARRGYRAAATEAMRREVADSPSGTLPSDDAFDLGHCSLYEHAERVQALTAFYHRKDAALMTFTARVWDSLLEPKGPKVAFMAETLGIEGHDRLALRKVLAAYLRTTDERIAALDDPLSEASESAEPIDNAALRHPTEHIAAIIDQQTERWARLLNVEPMDPLPDVPQRAAVIHGPWIEARLIP</sequence>
<dbReference type="FunFam" id="3.90.190.10:FF:000157">
    <property type="entry name" value="Protein-tyrosine phosphatase"/>
    <property type="match status" value="1"/>
</dbReference>
<dbReference type="SUPFAM" id="SSF52799">
    <property type="entry name" value="(Phosphotyrosine protein) phosphatases II"/>
    <property type="match status" value="1"/>
</dbReference>
<evidence type="ECO:0000256" key="3">
    <source>
        <dbReference type="PIRSR" id="PIRSR605502-1"/>
    </source>
</evidence>
<dbReference type="Gene3D" id="3.90.190.10">
    <property type="entry name" value="Protein tyrosine phosphatase superfamily"/>
    <property type="match status" value="1"/>
</dbReference>
<accession>A0A9X1B554</accession>
<dbReference type="InterPro" id="IPR000387">
    <property type="entry name" value="Tyr_Pase_dom"/>
</dbReference>
<dbReference type="Proteomes" id="UP001138768">
    <property type="component" value="Unassembled WGS sequence"/>
</dbReference>
<evidence type="ECO:0000313" key="6">
    <source>
        <dbReference type="Proteomes" id="UP001138768"/>
    </source>
</evidence>
<dbReference type="PROSITE" id="PS00383">
    <property type="entry name" value="TYR_PHOSPHATASE_1"/>
    <property type="match status" value="1"/>
</dbReference>
<comment type="similarity">
    <text evidence="1">Belongs to the ADP-ribosylglycohydrolase family.</text>
</comment>
<evidence type="ECO:0000256" key="1">
    <source>
        <dbReference type="ARBA" id="ARBA00010702"/>
    </source>
</evidence>
<evidence type="ECO:0000256" key="2">
    <source>
        <dbReference type="ARBA" id="ARBA00022801"/>
    </source>
</evidence>
<comment type="caution">
    <text evidence="5">The sequence shown here is derived from an EMBL/GenBank/DDBJ whole genome shotgun (WGS) entry which is preliminary data.</text>
</comment>
<keyword evidence="2" id="KW-0378">Hydrolase</keyword>
<dbReference type="PANTHER" id="PTHR16222:SF24">
    <property type="entry name" value="ADP-RIBOSYLHYDROLASE ARH3"/>
    <property type="match status" value="1"/>
</dbReference>
<dbReference type="PROSITE" id="PS50056">
    <property type="entry name" value="TYR_PHOSPHATASE_2"/>
    <property type="match status" value="1"/>
</dbReference>
<dbReference type="InterPro" id="IPR029021">
    <property type="entry name" value="Prot-tyrosine_phosphatase-like"/>
</dbReference>
<dbReference type="GO" id="GO:0016791">
    <property type="term" value="F:phosphatase activity"/>
    <property type="evidence" value="ECO:0007669"/>
    <property type="project" value="UniProtKB-ARBA"/>
</dbReference>
<dbReference type="InterPro" id="IPR050792">
    <property type="entry name" value="ADP-ribosylglycohydrolase"/>
</dbReference>
<name>A0A9X1B554_9GAMM</name>
<feature type="binding site" evidence="3">
    <location>
        <position position="473"/>
    </location>
    <ligand>
        <name>Mg(2+)</name>
        <dbReference type="ChEBI" id="CHEBI:18420"/>
        <label>1</label>
    </ligand>
</feature>
<feature type="binding site" evidence="3">
    <location>
        <position position="471"/>
    </location>
    <ligand>
        <name>Mg(2+)</name>
        <dbReference type="ChEBI" id="CHEBI:18420"/>
        <label>1</label>
    </ligand>
</feature>
<dbReference type="PANTHER" id="PTHR16222">
    <property type="entry name" value="ADP-RIBOSYLGLYCOHYDROLASE"/>
    <property type="match status" value="1"/>
</dbReference>
<dbReference type="InterPro" id="IPR005502">
    <property type="entry name" value="Ribosyl_crysJ1"/>
</dbReference>
<keyword evidence="6" id="KW-1185">Reference proteome</keyword>
<organism evidence="5 6">
    <name type="scientific">Lamprobacter modestohalophilus</name>
    <dbReference type="NCBI Taxonomy" id="1064514"/>
    <lineage>
        <taxon>Bacteria</taxon>
        <taxon>Pseudomonadati</taxon>
        <taxon>Pseudomonadota</taxon>
        <taxon>Gammaproteobacteria</taxon>
        <taxon>Chromatiales</taxon>
        <taxon>Chromatiaceae</taxon>
        <taxon>Lamprobacter</taxon>
    </lineage>
</organism>
<dbReference type="EMBL" id="NRRY01000033">
    <property type="protein sequence ID" value="MBK1620175.1"/>
    <property type="molecule type" value="Genomic_DNA"/>
</dbReference>
<dbReference type="Gene3D" id="1.10.4080.10">
    <property type="entry name" value="ADP-ribosylation/Crystallin J1"/>
    <property type="match status" value="1"/>
</dbReference>